<protein>
    <recommendedName>
        <fullName evidence="1">DUF6884 domain-containing protein</fullName>
    </recommendedName>
</protein>
<organism evidence="2 3">
    <name type="scientific">Cupriavidus laharis</name>
    <dbReference type="NCBI Taxonomy" id="151654"/>
    <lineage>
        <taxon>Bacteria</taxon>
        <taxon>Pseudomonadati</taxon>
        <taxon>Pseudomonadota</taxon>
        <taxon>Betaproteobacteria</taxon>
        <taxon>Burkholderiales</taxon>
        <taxon>Burkholderiaceae</taxon>
        <taxon>Cupriavidus</taxon>
    </lineage>
</organism>
<feature type="domain" description="DUF6884" evidence="1">
    <location>
        <begin position="33"/>
        <end position="142"/>
    </location>
</feature>
<reference evidence="2 3" key="1">
    <citation type="submission" date="2021-08" db="EMBL/GenBank/DDBJ databases">
        <authorList>
            <person name="Peeters C."/>
        </authorList>
    </citation>
    <scope>NUCLEOTIDE SEQUENCE [LARGE SCALE GENOMIC DNA]</scope>
    <source>
        <strain evidence="2 3">LMG 23992</strain>
    </source>
</reference>
<evidence type="ECO:0000259" key="1">
    <source>
        <dbReference type="Pfam" id="PF21818"/>
    </source>
</evidence>
<sequence length="262" mass="28786">MQPDSMLMLSTTQLPLFLLPPTLSNDTAEPALLLMACSSSKLDRDARAIDLYRGVMYQSYRAHLRTDAAPSVLILSARHGFLHPDTKIAPYDARMTRQRADEMMADLSSYLRPGAWPTRVGSVMLAGGAEYRRVMRAALARRYGPTLPVLQESYGGIGMQRSQLGAFLDGLKPAFRDQIGLHANGTPIFRAYGRIVAGDVATLRYRAAPALPARQARVLSVFKGPSGPTADVEVEDLVRGRARIRPRWVSVADLHPFAKEPA</sequence>
<evidence type="ECO:0000313" key="3">
    <source>
        <dbReference type="Proteomes" id="UP000727654"/>
    </source>
</evidence>
<dbReference type="RefSeq" id="WP_224081751.1">
    <property type="nucleotide sequence ID" value="NZ_CAJZAI010000012.1"/>
</dbReference>
<comment type="caution">
    <text evidence="2">The sequence shown here is derived from an EMBL/GenBank/DDBJ whole genome shotgun (WGS) entry which is preliminary data.</text>
</comment>
<accession>A0ABM8XK63</accession>
<dbReference type="InterPro" id="IPR049251">
    <property type="entry name" value="DUF6884"/>
</dbReference>
<dbReference type="EMBL" id="CAJZAI010000012">
    <property type="protein sequence ID" value="CAG9180581.1"/>
    <property type="molecule type" value="Genomic_DNA"/>
</dbReference>
<name>A0ABM8XK63_9BURK</name>
<dbReference type="Proteomes" id="UP000727654">
    <property type="component" value="Unassembled WGS sequence"/>
</dbReference>
<evidence type="ECO:0000313" key="2">
    <source>
        <dbReference type="EMBL" id="CAG9180581.1"/>
    </source>
</evidence>
<proteinExistence type="predicted"/>
<dbReference type="Pfam" id="PF21818">
    <property type="entry name" value="DUF6884"/>
    <property type="match status" value="1"/>
</dbReference>
<gene>
    <name evidence="2" type="ORF">LMG23992_04278</name>
</gene>
<keyword evidence="3" id="KW-1185">Reference proteome</keyword>